<dbReference type="PROSITE" id="PS00811">
    <property type="entry name" value="OLEOSINS"/>
    <property type="match status" value="1"/>
</dbReference>
<sequence length="196" mass="20578">MATTYDRQHHTAQHHTAQPHFRYDRTTGDKLPYPQQGPSGSKIMAIMALLPIGGILLGLAGITLVGTMIGLAVATPVFIIFSPVIVPAILTIGLAVTGFLTSGTFGLTGLSSLSYLVNLLRQSTPSLQDQIDYAKETVQDVGMYTGQKTKEMGQTIQQKAHEIGPQGQTGQGHQVGGGVHVQTGGGKEGGKGGDRT</sequence>
<comment type="subcellular location">
    <subcellularLocation>
        <location evidence="7">Lipid droplet</location>
    </subcellularLocation>
    <subcellularLocation>
        <location evidence="7">Membrane</location>
        <topology evidence="7">Multi-pass membrane protein</topology>
    </subcellularLocation>
</comment>
<organism evidence="10 11">
    <name type="scientific">Lactuca saligna</name>
    <name type="common">Willowleaf lettuce</name>
    <dbReference type="NCBI Taxonomy" id="75948"/>
    <lineage>
        <taxon>Eukaryota</taxon>
        <taxon>Viridiplantae</taxon>
        <taxon>Streptophyta</taxon>
        <taxon>Embryophyta</taxon>
        <taxon>Tracheophyta</taxon>
        <taxon>Spermatophyta</taxon>
        <taxon>Magnoliopsida</taxon>
        <taxon>eudicotyledons</taxon>
        <taxon>Gunneridae</taxon>
        <taxon>Pentapetalae</taxon>
        <taxon>asterids</taxon>
        <taxon>campanulids</taxon>
        <taxon>Asterales</taxon>
        <taxon>Asteraceae</taxon>
        <taxon>Cichorioideae</taxon>
        <taxon>Cichorieae</taxon>
        <taxon>Lactucinae</taxon>
        <taxon>Lactuca</taxon>
    </lineage>
</organism>
<accession>A0AA35VIP2</accession>
<dbReference type="GO" id="GO:0016020">
    <property type="term" value="C:membrane"/>
    <property type="evidence" value="ECO:0007669"/>
    <property type="project" value="UniProtKB-SubCell"/>
</dbReference>
<evidence type="ECO:0000313" key="10">
    <source>
        <dbReference type="EMBL" id="CAI9263692.1"/>
    </source>
</evidence>
<gene>
    <name evidence="10" type="ORF">LSALG_LOCUS4371</name>
</gene>
<dbReference type="GO" id="GO:0012511">
    <property type="term" value="C:monolayer-surrounded lipid storage body"/>
    <property type="evidence" value="ECO:0007669"/>
    <property type="project" value="InterPro"/>
</dbReference>
<comment type="similarity">
    <text evidence="2 7">Belongs to the oleosin family.</text>
</comment>
<evidence type="ECO:0000256" key="7">
    <source>
        <dbReference type="RuleBase" id="RU000540"/>
    </source>
</evidence>
<keyword evidence="11" id="KW-1185">Reference proteome</keyword>
<evidence type="ECO:0000256" key="3">
    <source>
        <dbReference type="ARBA" id="ARBA00022677"/>
    </source>
</evidence>
<evidence type="ECO:0000256" key="1">
    <source>
        <dbReference type="ARBA" id="ARBA00002582"/>
    </source>
</evidence>
<keyword evidence="3 7" id="KW-0551">Lipid droplet</keyword>
<dbReference type="EMBL" id="OX465086">
    <property type="protein sequence ID" value="CAI9263692.1"/>
    <property type="molecule type" value="Genomic_DNA"/>
</dbReference>
<feature type="transmembrane region" description="Helical" evidence="9">
    <location>
        <begin position="77"/>
        <end position="96"/>
    </location>
</feature>
<evidence type="ECO:0000256" key="4">
    <source>
        <dbReference type="ARBA" id="ARBA00022692"/>
    </source>
</evidence>
<keyword evidence="5 9" id="KW-1133">Transmembrane helix</keyword>
<dbReference type="GO" id="GO:0050826">
    <property type="term" value="P:response to freezing"/>
    <property type="evidence" value="ECO:0007669"/>
    <property type="project" value="TreeGrafter"/>
</dbReference>
<dbReference type="GO" id="GO:0010344">
    <property type="term" value="P:seed oilbody biogenesis"/>
    <property type="evidence" value="ECO:0007669"/>
    <property type="project" value="TreeGrafter"/>
</dbReference>
<name>A0AA35VIP2_LACSI</name>
<protein>
    <recommendedName>
        <fullName evidence="7">Oleosin</fullName>
    </recommendedName>
</protein>
<keyword evidence="6 9" id="KW-0472">Membrane</keyword>
<dbReference type="PANTHER" id="PTHR33203:SF44">
    <property type="entry name" value="OLEOSIN 20.3 KDA"/>
    <property type="match status" value="1"/>
</dbReference>
<dbReference type="GO" id="GO:0019915">
    <property type="term" value="P:lipid storage"/>
    <property type="evidence" value="ECO:0007669"/>
    <property type="project" value="TreeGrafter"/>
</dbReference>
<evidence type="ECO:0000313" key="11">
    <source>
        <dbReference type="Proteomes" id="UP001177003"/>
    </source>
</evidence>
<dbReference type="Proteomes" id="UP001177003">
    <property type="component" value="Chromosome 0"/>
</dbReference>
<feature type="region of interest" description="Disordered" evidence="8">
    <location>
        <begin position="1"/>
        <end position="34"/>
    </location>
</feature>
<feature type="transmembrane region" description="Helical" evidence="9">
    <location>
        <begin position="43"/>
        <end position="65"/>
    </location>
</feature>
<evidence type="ECO:0000256" key="8">
    <source>
        <dbReference type="SAM" id="MobiDB-lite"/>
    </source>
</evidence>
<evidence type="ECO:0000256" key="9">
    <source>
        <dbReference type="SAM" id="Phobius"/>
    </source>
</evidence>
<proteinExistence type="inferred from homology"/>
<dbReference type="PANTHER" id="PTHR33203">
    <property type="entry name" value="OLEOSIN"/>
    <property type="match status" value="1"/>
</dbReference>
<reference evidence="10" key="1">
    <citation type="submission" date="2023-04" db="EMBL/GenBank/DDBJ databases">
        <authorList>
            <person name="Vijverberg K."/>
            <person name="Xiong W."/>
            <person name="Schranz E."/>
        </authorList>
    </citation>
    <scope>NUCLEOTIDE SEQUENCE</scope>
</reference>
<feature type="compositionally biased region" description="Gly residues" evidence="8">
    <location>
        <begin position="167"/>
        <end position="187"/>
    </location>
</feature>
<comment type="function">
    <text evidence="1">May have a structural role to stabilize the lipid body during desiccation of the seed by preventing coalescence of the oil. Probably interacts with both lipid and phospholipid moieties of lipid bodies. May also provide recognition signals for specific lipase anchorage in lipolysis during seedling growth.</text>
</comment>
<evidence type="ECO:0000256" key="6">
    <source>
        <dbReference type="ARBA" id="ARBA00023136"/>
    </source>
</evidence>
<evidence type="ECO:0000256" key="5">
    <source>
        <dbReference type="ARBA" id="ARBA00022989"/>
    </source>
</evidence>
<dbReference type="Pfam" id="PF01277">
    <property type="entry name" value="Oleosin"/>
    <property type="match status" value="1"/>
</dbReference>
<keyword evidence="4 9" id="KW-0812">Transmembrane</keyword>
<evidence type="ECO:0000256" key="2">
    <source>
        <dbReference type="ARBA" id="ARBA00010858"/>
    </source>
</evidence>
<dbReference type="AlphaFoldDB" id="A0AA35VIP2"/>
<dbReference type="InterPro" id="IPR000136">
    <property type="entry name" value="Oleosin"/>
</dbReference>
<feature type="region of interest" description="Disordered" evidence="8">
    <location>
        <begin position="164"/>
        <end position="196"/>
    </location>
</feature>